<dbReference type="SUPFAM" id="SSF50978">
    <property type="entry name" value="WD40 repeat-like"/>
    <property type="match status" value="1"/>
</dbReference>
<dbReference type="InterPro" id="IPR056884">
    <property type="entry name" value="NPHP3-like_N"/>
</dbReference>
<proteinExistence type="predicted"/>
<feature type="repeat" description="WD" evidence="3">
    <location>
        <begin position="1365"/>
        <end position="1406"/>
    </location>
</feature>
<dbReference type="PROSITE" id="PS00678">
    <property type="entry name" value="WD_REPEATS_1"/>
    <property type="match status" value="5"/>
</dbReference>
<dbReference type="SUPFAM" id="SSF101908">
    <property type="entry name" value="Putative isomerase YbhE"/>
    <property type="match status" value="1"/>
</dbReference>
<dbReference type="InterPro" id="IPR015943">
    <property type="entry name" value="WD40/YVTN_repeat-like_dom_sf"/>
</dbReference>
<dbReference type="PANTHER" id="PTHR19848">
    <property type="entry name" value="WD40 REPEAT PROTEIN"/>
    <property type="match status" value="1"/>
</dbReference>
<dbReference type="PROSITE" id="PS50082">
    <property type="entry name" value="WD_REPEATS_2"/>
    <property type="match status" value="10"/>
</dbReference>
<feature type="repeat" description="WD" evidence="3">
    <location>
        <begin position="1139"/>
        <end position="1180"/>
    </location>
</feature>
<dbReference type="SUPFAM" id="SSF50998">
    <property type="entry name" value="Quinoprotein alcohol dehydrogenase-like"/>
    <property type="match status" value="1"/>
</dbReference>
<evidence type="ECO:0000313" key="7">
    <source>
        <dbReference type="Proteomes" id="UP000663827"/>
    </source>
</evidence>
<feature type="repeat" description="WD" evidence="3">
    <location>
        <begin position="968"/>
        <end position="1009"/>
    </location>
</feature>
<comment type="caution">
    <text evidence="6">The sequence shown here is derived from an EMBL/GenBank/DDBJ whole genome shotgun (WGS) entry which is preliminary data.</text>
</comment>
<dbReference type="SUPFAM" id="SSF52540">
    <property type="entry name" value="P-loop containing nucleoside triphosphate hydrolases"/>
    <property type="match status" value="1"/>
</dbReference>
<feature type="repeat" description="WD" evidence="3">
    <location>
        <begin position="1282"/>
        <end position="1316"/>
    </location>
</feature>
<sequence length="1455" mass="159800">MRKFRELKDRSKTRIKKIFGSADGSTTPPAMAHGNRPGASESGVWPLVKLQAWANLKVFLKTVNHATSISGLGPVKNVVEAFANCIGIYEEAAQNRSDYDELRVKLESTFDELNQYFSASPIITPSIENICGRKSSIHKELEYLKAQRARTVGRRFAEAGMADTILECYRRMQDHLQRLSRNANLSTWIIVDQLATDHRLQKLAPSLSACYNSEKAAELKRGPCTEGTRINVLLQMCEWATSRNSEGVYWMNGMAGTGKTTIAYSLCEQLDTENNRLLCASFFCSRSLPECRSVGRIIPSIAYQIAQCSRPFRYALSKATEENPDAHTRLVRLQFESLITKPLSDIKVRDALPKHMVVVIDALDECEDITSTQQMLEVLLTMSKDLPIKFVVSCRPEASIRHQMERNGTWVTSQVVLHELDSREVQNDIKKYLTTKLSPINPTEDIIKQLADRAGVLFIYAATVIRYVGYDDFGRNPRARLNAVLGLNQQQGSSQTEEIDRLYAAILEVGISDKQLSKTERDDIKLVLNAVICAKVPLPVDGLNALLRLGDVGRVNAALRPLWSVLHVKGPNMLVTTLHASFPEYLTDPERSGNSMWHCDLAIHHHILAQRCFECIRDARPQFNICQLESSYLSDNEVVGLDERVEKLIPVELRYACRYWSAHLYASDSSASSSLLSLLEQFLSNNLLLWLEVMSLTHDVSTTPEEVATVSRWAVRHGATQGLIDLVRDAWRFTATVVSSPVGQSTPHIYVSMLPFLPSHSPIRKHYIHRAHGMINVEGTARDQRKGQLGGWVAAPSESAAFSPDHTLVAIAPKDSEGLILLLDLLNGCLVRNMSHDLCSGHLDGDMFHHPTKEHLDDNISHDLSGGYSGPKKALFPLEERSKNNACGIMSLAFSPNNACVASGTLKGTIWVWDVQSGQPILGPLTGHTKAIYSLVYSHGGSLIISGSDDCTVCMWDATTGKPVGTPLLGHTDIVRSIATSQRDNQIVSGSYDKTIRVWNMQTGRPVFDPITGHTGYVTSVAISPTGELVVSGSSDHTVYVWDIQTGQVVAGPFSLPIWAYSVAISPDNVHISIGLVVGSIQIWDLTTGTPVSGQLRAHLQAVSVLMYSPDGTRIISYSDDGSLSLFDAHSATVADDTLLVDPESILSIDISSDGKHIVSGSDRDTLRIWDRMNGELVYGPLTGHTASVHFVRYSPDGGRILSCSDDGTLRQWDARNGGPIRVYSLNEYPSSSQLSLPFYIFRCATYSPDGCYIATASSGSGICVWGSDSDEWVLGFTELRVLSIEFTADGMTLIAGCKDGTVQMWNAKTGELVSSIQPRSILDVSAFAFSADRLYNVLVDDVLPQRSNLQRSVTRTGESAPGAFDGHTNNVSSVQFSPDGTRIVSGSWDKTVHVWDANTGTSISGALTGHTDDINSVAYSPDGTYVASASDDTTIRIWDATMQPNPSKVTIVTP</sequence>
<keyword evidence="2" id="KW-0677">Repeat</keyword>
<feature type="repeat" description="WD" evidence="3">
    <location>
        <begin position="882"/>
        <end position="923"/>
    </location>
</feature>
<dbReference type="CDD" id="cd00200">
    <property type="entry name" value="WD40"/>
    <property type="match status" value="1"/>
</dbReference>
<keyword evidence="1 3" id="KW-0853">WD repeat</keyword>
<dbReference type="PROSITE" id="PS50294">
    <property type="entry name" value="WD_REPEATS_REGION"/>
    <property type="match status" value="8"/>
</dbReference>
<dbReference type="InterPro" id="IPR036322">
    <property type="entry name" value="WD40_repeat_dom_sf"/>
</dbReference>
<dbReference type="InterPro" id="IPR011047">
    <property type="entry name" value="Quinoprotein_ADH-like_sf"/>
</dbReference>
<feature type="repeat" description="WD" evidence="3">
    <location>
        <begin position="925"/>
        <end position="966"/>
    </location>
</feature>
<evidence type="ECO:0000256" key="1">
    <source>
        <dbReference type="ARBA" id="ARBA00022574"/>
    </source>
</evidence>
<evidence type="ECO:0000259" key="5">
    <source>
        <dbReference type="Pfam" id="PF24883"/>
    </source>
</evidence>
<dbReference type="PANTHER" id="PTHR19848:SF8">
    <property type="entry name" value="F-BOX AND WD REPEAT DOMAIN CONTAINING 7"/>
    <property type="match status" value="1"/>
</dbReference>
<organism evidence="6 7">
    <name type="scientific">Rhizoctonia solani</name>
    <dbReference type="NCBI Taxonomy" id="456999"/>
    <lineage>
        <taxon>Eukaryota</taxon>
        <taxon>Fungi</taxon>
        <taxon>Dikarya</taxon>
        <taxon>Basidiomycota</taxon>
        <taxon>Agaricomycotina</taxon>
        <taxon>Agaricomycetes</taxon>
        <taxon>Cantharellales</taxon>
        <taxon>Ceratobasidiaceae</taxon>
        <taxon>Rhizoctonia</taxon>
    </lineage>
</organism>
<evidence type="ECO:0000256" key="2">
    <source>
        <dbReference type="ARBA" id="ARBA00022737"/>
    </source>
</evidence>
<dbReference type="Pfam" id="PF00400">
    <property type="entry name" value="WD40"/>
    <property type="match status" value="11"/>
</dbReference>
<dbReference type="Gene3D" id="3.40.50.300">
    <property type="entry name" value="P-loop containing nucleotide triphosphate hydrolases"/>
    <property type="match status" value="1"/>
</dbReference>
<accession>A0A8H3HL08</accession>
<dbReference type="PRINTS" id="PR00320">
    <property type="entry name" value="GPROTEINBRPT"/>
</dbReference>
<reference evidence="6" key="1">
    <citation type="submission" date="2021-01" db="EMBL/GenBank/DDBJ databases">
        <authorList>
            <person name="Kaushik A."/>
        </authorList>
    </citation>
    <scope>NUCLEOTIDE SEQUENCE</scope>
    <source>
        <strain evidence="6">AG5</strain>
    </source>
</reference>
<gene>
    <name evidence="6" type="ORF">RDB_LOCUS12512</name>
</gene>
<evidence type="ECO:0000256" key="3">
    <source>
        <dbReference type="PROSITE-ProRule" id="PRU00221"/>
    </source>
</evidence>
<feature type="domain" description="Nephrocystin 3-like N-terminal" evidence="5">
    <location>
        <begin position="236"/>
        <end position="395"/>
    </location>
</feature>
<dbReference type="Pfam" id="PF24883">
    <property type="entry name" value="NPHP3_N"/>
    <property type="match status" value="1"/>
</dbReference>
<protein>
    <recommendedName>
        <fullName evidence="5">Nephrocystin 3-like N-terminal domain-containing protein</fullName>
    </recommendedName>
</protein>
<dbReference type="InterPro" id="IPR027417">
    <property type="entry name" value="P-loop_NTPase"/>
</dbReference>
<feature type="region of interest" description="Disordered" evidence="4">
    <location>
        <begin position="1353"/>
        <end position="1372"/>
    </location>
</feature>
<feature type="repeat" description="WD" evidence="3">
    <location>
        <begin position="1096"/>
        <end position="1137"/>
    </location>
</feature>
<evidence type="ECO:0000256" key="4">
    <source>
        <dbReference type="SAM" id="MobiDB-lite"/>
    </source>
</evidence>
<feature type="repeat" description="WD" evidence="3">
    <location>
        <begin position="1182"/>
        <end position="1223"/>
    </location>
</feature>
<dbReference type="InterPro" id="IPR019775">
    <property type="entry name" value="WD40_repeat_CS"/>
</dbReference>
<feature type="region of interest" description="Disordered" evidence="4">
    <location>
        <begin position="18"/>
        <end position="38"/>
    </location>
</feature>
<dbReference type="Gene3D" id="2.130.10.10">
    <property type="entry name" value="YVTN repeat-like/Quinoprotein amine dehydrogenase"/>
    <property type="match status" value="5"/>
</dbReference>
<dbReference type="EMBL" id="CAJNJQ010000272">
    <property type="protein sequence ID" value="CAE7067179.1"/>
    <property type="molecule type" value="Genomic_DNA"/>
</dbReference>
<dbReference type="SMART" id="SM00320">
    <property type="entry name" value="WD40"/>
    <property type="match status" value="11"/>
</dbReference>
<dbReference type="InterPro" id="IPR001680">
    <property type="entry name" value="WD40_rpt"/>
</dbReference>
<dbReference type="Proteomes" id="UP000663827">
    <property type="component" value="Unassembled WGS sequence"/>
</dbReference>
<dbReference type="InterPro" id="IPR020472">
    <property type="entry name" value="WD40_PAC1"/>
</dbReference>
<feature type="repeat" description="WD" evidence="3">
    <location>
        <begin position="1408"/>
        <end position="1440"/>
    </location>
</feature>
<evidence type="ECO:0000313" key="6">
    <source>
        <dbReference type="EMBL" id="CAE7067179.1"/>
    </source>
</evidence>
<feature type="repeat" description="WD" evidence="3">
    <location>
        <begin position="1011"/>
        <end position="1052"/>
    </location>
</feature>
<name>A0A8H3HL08_9AGAM</name>